<proteinExistence type="predicted"/>
<dbReference type="SMART" id="SM00028">
    <property type="entry name" value="TPR"/>
    <property type="match status" value="3"/>
</dbReference>
<evidence type="ECO:0000313" key="3">
    <source>
        <dbReference type="EMBL" id="AVZ72171.1"/>
    </source>
</evidence>
<dbReference type="Proteomes" id="UP000244201">
    <property type="component" value="Chromosome"/>
</dbReference>
<evidence type="ECO:0000256" key="2">
    <source>
        <dbReference type="SAM" id="MobiDB-lite"/>
    </source>
</evidence>
<dbReference type="InterPro" id="IPR011990">
    <property type="entry name" value="TPR-like_helical_dom_sf"/>
</dbReference>
<dbReference type="PROSITE" id="PS50005">
    <property type="entry name" value="TPR"/>
    <property type="match status" value="1"/>
</dbReference>
<dbReference type="GeneID" id="55655220"/>
<feature type="region of interest" description="Disordered" evidence="2">
    <location>
        <begin position="1"/>
        <end position="25"/>
    </location>
</feature>
<evidence type="ECO:0008006" key="5">
    <source>
        <dbReference type="Google" id="ProtNLM"/>
    </source>
</evidence>
<gene>
    <name evidence="3" type="ORF">SLUN_08085</name>
</gene>
<dbReference type="Gene3D" id="1.25.40.10">
    <property type="entry name" value="Tetratricopeptide repeat domain"/>
    <property type="match status" value="3"/>
</dbReference>
<dbReference type="InterPro" id="IPR019734">
    <property type="entry name" value="TPR_rpt"/>
</dbReference>
<keyword evidence="1" id="KW-0802">TPR repeat</keyword>
<feature type="repeat" description="TPR" evidence="1">
    <location>
        <begin position="245"/>
        <end position="278"/>
    </location>
</feature>
<name>A0A2R4SZA2_9ACTN</name>
<dbReference type="EMBL" id="CP026304">
    <property type="protein sequence ID" value="AVZ72171.1"/>
    <property type="molecule type" value="Genomic_DNA"/>
</dbReference>
<dbReference type="OrthoDB" id="5477158at2"/>
<accession>A0A2R4SZA2</accession>
<dbReference type="SUPFAM" id="SSF48452">
    <property type="entry name" value="TPR-like"/>
    <property type="match status" value="2"/>
</dbReference>
<evidence type="ECO:0000256" key="1">
    <source>
        <dbReference type="PROSITE-ProRule" id="PRU00339"/>
    </source>
</evidence>
<protein>
    <recommendedName>
        <fullName evidence="5">Tetratricopeptide repeat protein</fullName>
    </recommendedName>
</protein>
<dbReference type="KEGG" id="slk:SLUN_08085"/>
<keyword evidence="4" id="KW-1185">Reference proteome</keyword>
<dbReference type="AlphaFoldDB" id="A0A2R4SZA2"/>
<reference evidence="3 4" key="1">
    <citation type="submission" date="2018-01" db="EMBL/GenBank/DDBJ databases">
        <title>Complete genome sequence of Streptomyces lunaelactis MM109T, a Ferroverdin A producer isolated from cave moonmilk deposits.</title>
        <authorList>
            <person name="Naome A."/>
            <person name="Martinet L."/>
            <person name="Maciejewska M."/>
            <person name="Anderssen S."/>
            <person name="Adam D."/>
            <person name="Tenconi E."/>
            <person name="Deflandre B."/>
            <person name="Arguelles-Arias A."/>
            <person name="Calusinska M."/>
            <person name="Copieters W."/>
            <person name="Karim L."/>
            <person name="Hanikenne M."/>
            <person name="Baurain D."/>
            <person name="van Wezel G."/>
            <person name="Smargiasso N."/>
            <person name="de Pauw E."/>
            <person name="Delfosse P."/>
            <person name="Rigali S."/>
        </authorList>
    </citation>
    <scope>NUCLEOTIDE SEQUENCE [LARGE SCALE GENOMIC DNA]</scope>
    <source>
        <strain evidence="3 4">MM109</strain>
    </source>
</reference>
<dbReference type="RefSeq" id="WP_108147853.1">
    <property type="nucleotide sequence ID" value="NZ_CP026304.1"/>
</dbReference>
<sequence length="468" mass="48414">MSLRRAPGTTAAGGRDPGGRETGPRFGAGRLVGVLLPSGVLAVALTVGIVVSGGAGDEPPAARTAAPVGDAPFERIGTGDLARGVTGLQAHVRAQPKDARGWAALGAAYVEQARTSGDPTRYPQADKALARSMALRPQDNDTALAGRAALAAARHDFRGALRESEAALKINPFSERALASRIDALVELGSYPKALAAAKEADGRRPGIPVFTRYAYVLELRGDIAGARRVLGAALNSASSPGDTAYVATALGQLEWSQGAYAPALRYFTTALDADPAYLSALEGRARTQAARGDSKGAVSGLEAVVDRLPLPGQLVALGELYEAGGRMSDARAQYELIGTWTELARANGVDTDLDTALALADHGDRAEALKAARAEWSERRTVHTADALAWSLHVNGRSAEALPYLATSAPAGCRNALFLYHRGMIERATGRTAAARVSLAAALKINPGFSPTGSRAASAALKALEAS</sequence>
<organism evidence="3 4">
    <name type="scientific">Streptomyces lunaelactis</name>
    <dbReference type="NCBI Taxonomy" id="1535768"/>
    <lineage>
        <taxon>Bacteria</taxon>
        <taxon>Bacillati</taxon>
        <taxon>Actinomycetota</taxon>
        <taxon>Actinomycetes</taxon>
        <taxon>Kitasatosporales</taxon>
        <taxon>Streptomycetaceae</taxon>
        <taxon>Streptomyces</taxon>
    </lineage>
</organism>
<evidence type="ECO:0000313" key="4">
    <source>
        <dbReference type="Proteomes" id="UP000244201"/>
    </source>
</evidence>